<proteinExistence type="predicted"/>
<reference evidence="2 3" key="1">
    <citation type="submission" date="2018-07" db="EMBL/GenBank/DDBJ databases">
        <title>Genome assembly of strain KB82.</title>
        <authorList>
            <person name="Kukolya J."/>
            <person name="Horvath B."/>
            <person name="Nagy I."/>
            <person name="Toth A."/>
        </authorList>
    </citation>
    <scope>NUCLEOTIDE SEQUENCE [LARGE SCALE GENOMIC DNA]</scope>
    <source>
        <strain evidence="2 3">Kb82</strain>
    </source>
</reference>
<name>A0ABR9TM24_9FLAO</name>
<feature type="transmembrane region" description="Helical" evidence="1">
    <location>
        <begin position="50"/>
        <end position="72"/>
    </location>
</feature>
<evidence type="ECO:0000256" key="1">
    <source>
        <dbReference type="SAM" id="Phobius"/>
    </source>
</evidence>
<dbReference type="EMBL" id="PRDM01000003">
    <property type="protein sequence ID" value="MBE8726406.1"/>
    <property type="molecule type" value="Genomic_DNA"/>
</dbReference>
<sequence>MIVFDSSFDCFLFLFSISFFLADLSKLLYLQKLVLQLYSHKKVKTNIANFSPVLIFMTKLFANLFWLVVYEIKKLFLKIKKQWHSSHLLREVKLNNPDIFTYISPS</sequence>
<accession>A0ABR9TM24</accession>
<protein>
    <submittedName>
        <fullName evidence="2">Uncharacterized protein</fullName>
    </submittedName>
</protein>
<dbReference type="Proteomes" id="UP000640614">
    <property type="component" value="Unassembled WGS sequence"/>
</dbReference>
<keyword evidence="3" id="KW-1185">Reference proteome</keyword>
<evidence type="ECO:0000313" key="2">
    <source>
        <dbReference type="EMBL" id="MBE8726406.1"/>
    </source>
</evidence>
<evidence type="ECO:0000313" key="3">
    <source>
        <dbReference type="Proteomes" id="UP000640614"/>
    </source>
</evidence>
<feature type="transmembrane region" description="Helical" evidence="1">
    <location>
        <begin position="12"/>
        <end position="30"/>
    </location>
</feature>
<keyword evidence="1" id="KW-1133">Transmembrane helix</keyword>
<gene>
    <name evidence="2" type="ORF">C4F50_15880</name>
</gene>
<keyword evidence="1" id="KW-0472">Membrane</keyword>
<keyword evidence="1" id="KW-0812">Transmembrane</keyword>
<comment type="caution">
    <text evidence="2">The sequence shown here is derived from an EMBL/GenBank/DDBJ whole genome shotgun (WGS) entry which is preliminary data.</text>
</comment>
<organism evidence="2 3">
    <name type="scientific">Flavobacterium hungaricum</name>
    <dbReference type="NCBI Taxonomy" id="2082725"/>
    <lineage>
        <taxon>Bacteria</taxon>
        <taxon>Pseudomonadati</taxon>
        <taxon>Bacteroidota</taxon>
        <taxon>Flavobacteriia</taxon>
        <taxon>Flavobacteriales</taxon>
        <taxon>Flavobacteriaceae</taxon>
        <taxon>Flavobacterium</taxon>
    </lineage>
</organism>